<evidence type="ECO:0000313" key="2">
    <source>
        <dbReference type="Proteomes" id="UP000199147"/>
    </source>
</evidence>
<reference evidence="2" key="1">
    <citation type="submission" date="2015-07" db="EMBL/GenBank/DDBJ databases">
        <authorList>
            <person name="Urmite Genomes"/>
        </authorList>
    </citation>
    <scope>NUCLEOTIDE SEQUENCE [LARGE SCALE GENOMIC DNA]</scope>
    <source>
        <strain evidence="2">type strain: ATCC 49404</strain>
    </source>
</reference>
<name>A0A0H5RJU4_9MYCO</name>
<gene>
    <name evidence="1" type="ORF">BN2156_01264</name>
</gene>
<accession>A0A0H5RJU4</accession>
<dbReference type="STRING" id="146018.BN2156_01264"/>
<dbReference type="Proteomes" id="UP000199147">
    <property type="component" value="Unassembled WGS sequence"/>
</dbReference>
<evidence type="ECO:0000313" key="1">
    <source>
        <dbReference type="EMBL" id="CRZ14415.1"/>
    </source>
</evidence>
<dbReference type="AlphaFoldDB" id="A0A0H5RJU4"/>
<organism evidence="1 2">
    <name type="scientific">Mycolicibacterium neworleansense</name>
    <dbReference type="NCBI Taxonomy" id="146018"/>
    <lineage>
        <taxon>Bacteria</taxon>
        <taxon>Bacillati</taxon>
        <taxon>Actinomycetota</taxon>
        <taxon>Actinomycetes</taxon>
        <taxon>Mycobacteriales</taxon>
        <taxon>Mycobacteriaceae</taxon>
        <taxon>Mycolicibacterium</taxon>
    </lineage>
</organism>
<sequence length="169" mass="19227">MIDQVAKHTTEQEFSLKHVSEVVHDHNGRSRAAVQYAVTTKQLVDAAKQPGFGVEGWAPLADLVAVDEFERVGNFKEVMNWEQYTDFLTNWATASEWDGLFKRVSEVDGVVFLELEERTKMGDFESVVNSVSVYEFTTEDKIRHIDVYLQMALPNTEMLTSYEGVEIAD</sequence>
<protein>
    <submittedName>
        <fullName evidence="1">Uncharacterized protein</fullName>
    </submittedName>
</protein>
<dbReference type="OrthoDB" id="7504149at2"/>
<proteinExistence type="predicted"/>
<dbReference type="EMBL" id="CWKH01000001">
    <property type="protein sequence ID" value="CRZ14415.1"/>
    <property type="molecule type" value="Genomic_DNA"/>
</dbReference>
<dbReference type="RefSeq" id="WP_090511439.1">
    <property type="nucleotide sequence ID" value="NZ_CWKH01000001.1"/>
</dbReference>
<keyword evidence="2" id="KW-1185">Reference proteome</keyword>